<comment type="caution">
    <text evidence="1">The sequence shown here is derived from an EMBL/GenBank/DDBJ whole genome shotgun (WGS) entry which is preliminary data.</text>
</comment>
<sequence>MIVKGMDEIITGILQQFVEPLQLSDVSFGEFEKILAPDDFGLVEAKRLGNSAHLFGLSHLFMTSIDHFLSSDQHNGTTI</sequence>
<reference evidence="1" key="1">
    <citation type="submission" date="2016-10" db="EMBL/GenBank/DDBJ databases">
        <title>Sequence of Gallionella enrichment culture.</title>
        <authorList>
            <person name="Poehlein A."/>
            <person name="Muehling M."/>
            <person name="Daniel R."/>
        </authorList>
    </citation>
    <scope>NUCLEOTIDE SEQUENCE</scope>
</reference>
<dbReference type="EMBL" id="MLJW01000423">
    <property type="protein sequence ID" value="OIQ87429.1"/>
    <property type="molecule type" value="Genomic_DNA"/>
</dbReference>
<dbReference type="AlphaFoldDB" id="A0A1J5RH34"/>
<name>A0A1J5RH34_9ZZZZ</name>
<protein>
    <submittedName>
        <fullName evidence="1">Uncharacterized protein</fullName>
    </submittedName>
</protein>
<evidence type="ECO:0000313" key="1">
    <source>
        <dbReference type="EMBL" id="OIQ87429.1"/>
    </source>
</evidence>
<accession>A0A1J5RH34</accession>
<organism evidence="1">
    <name type="scientific">mine drainage metagenome</name>
    <dbReference type="NCBI Taxonomy" id="410659"/>
    <lineage>
        <taxon>unclassified sequences</taxon>
        <taxon>metagenomes</taxon>
        <taxon>ecological metagenomes</taxon>
    </lineage>
</organism>
<proteinExistence type="predicted"/>
<gene>
    <name evidence="1" type="ORF">GALL_307240</name>
</gene>